<dbReference type="AlphaFoldDB" id="A0A8P0TUS1"/>
<dbReference type="PRINTS" id="PR02071">
    <property type="entry name" value="PPDPFACTOR"/>
</dbReference>
<name>A0A8P0TUS1_CANLF</name>
<organism evidence="2 3">
    <name type="scientific">Canis lupus familiaris</name>
    <name type="common">Dog</name>
    <name type="synonym">Canis familiaris</name>
    <dbReference type="NCBI Taxonomy" id="9615"/>
    <lineage>
        <taxon>Eukaryota</taxon>
        <taxon>Metazoa</taxon>
        <taxon>Chordata</taxon>
        <taxon>Craniata</taxon>
        <taxon>Vertebrata</taxon>
        <taxon>Euteleostomi</taxon>
        <taxon>Mammalia</taxon>
        <taxon>Eutheria</taxon>
        <taxon>Laurasiatheria</taxon>
        <taxon>Carnivora</taxon>
        <taxon>Caniformia</taxon>
        <taxon>Canidae</taxon>
        <taxon>Canis</taxon>
    </lineage>
</organism>
<reference evidence="2 3" key="1">
    <citation type="journal article" date="2005" name="Nature">
        <title>Genome sequence, comparative analysis and haplotype structure of the domestic dog.</title>
        <authorList>
            <consortium name="Broad Sequencing Platform"/>
            <person name="Lindblad-Toh K."/>
            <person name="Wade C.M."/>
            <person name="Mikkelsen T.S."/>
            <person name="Karlsson E.K."/>
            <person name="Jaffe D.B."/>
            <person name="Kamal M."/>
            <person name="Clamp M."/>
            <person name="Chang J.L."/>
            <person name="Kulbokas E.J. III"/>
            <person name="Zody M.C."/>
            <person name="Mauceli E."/>
            <person name="Xie X."/>
            <person name="Breen M."/>
            <person name="Wayne R.K."/>
            <person name="Ostrander E.A."/>
            <person name="Ponting C.P."/>
            <person name="Galibert F."/>
            <person name="Smith D.R."/>
            <person name="DeJong P.J."/>
            <person name="Kirkness E."/>
            <person name="Alvarez P."/>
            <person name="Biagi T."/>
            <person name="Brockman W."/>
            <person name="Butler J."/>
            <person name="Chin C.W."/>
            <person name="Cook A."/>
            <person name="Cuff J."/>
            <person name="Daly M.J."/>
            <person name="DeCaprio D."/>
            <person name="Gnerre S."/>
            <person name="Grabherr M."/>
            <person name="Kellis M."/>
            <person name="Kleber M."/>
            <person name="Bardeleben C."/>
            <person name="Goodstadt L."/>
            <person name="Heger A."/>
            <person name="Hitte C."/>
            <person name="Kim L."/>
            <person name="Koepfli K.P."/>
            <person name="Parker H.G."/>
            <person name="Pollinger J.P."/>
            <person name="Searle S.M."/>
            <person name="Sutter N.B."/>
            <person name="Thomas R."/>
            <person name="Webber C."/>
            <person name="Baldwin J."/>
            <person name="Abebe A."/>
            <person name="Abouelleil A."/>
            <person name="Aftuck L."/>
            <person name="Ait-Zahra M."/>
            <person name="Aldredge T."/>
            <person name="Allen N."/>
            <person name="An P."/>
            <person name="Anderson S."/>
            <person name="Antoine C."/>
            <person name="Arachchi H."/>
            <person name="Aslam A."/>
            <person name="Ayotte L."/>
            <person name="Bachantsang P."/>
            <person name="Barry A."/>
            <person name="Bayul T."/>
            <person name="Benamara M."/>
            <person name="Berlin A."/>
            <person name="Bessette D."/>
            <person name="Blitshteyn B."/>
            <person name="Bloom T."/>
            <person name="Blye J."/>
            <person name="Boguslavskiy L."/>
            <person name="Bonnet C."/>
            <person name="Boukhgalter B."/>
            <person name="Brown A."/>
            <person name="Cahill P."/>
            <person name="Calixte N."/>
            <person name="Camarata J."/>
            <person name="Cheshatsang Y."/>
            <person name="Chu J."/>
            <person name="Citroen M."/>
            <person name="Collymore A."/>
            <person name="Cooke P."/>
            <person name="Dawoe T."/>
            <person name="Daza R."/>
            <person name="Decktor K."/>
            <person name="DeGray S."/>
            <person name="Dhargay N."/>
            <person name="Dooley K."/>
            <person name="Dooley K."/>
            <person name="Dorje P."/>
            <person name="Dorjee K."/>
            <person name="Dorris L."/>
            <person name="Duffey N."/>
            <person name="Dupes A."/>
            <person name="Egbiremolen O."/>
            <person name="Elong R."/>
            <person name="Falk J."/>
            <person name="Farina A."/>
            <person name="Faro S."/>
            <person name="Ferguson D."/>
            <person name="Ferreira P."/>
            <person name="Fisher S."/>
            <person name="FitzGerald M."/>
            <person name="Foley K."/>
            <person name="Foley C."/>
            <person name="Franke A."/>
            <person name="Friedrich D."/>
            <person name="Gage D."/>
            <person name="Garber M."/>
            <person name="Gearin G."/>
            <person name="Giannoukos G."/>
            <person name="Goode T."/>
            <person name="Goyette A."/>
            <person name="Graham J."/>
            <person name="Grandbois E."/>
            <person name="Gyaltsen K."/>
            <person name="Hafez N."/>
            <person name="Hagopian D."/>
            <person name="Hagos B."/>
            <person name="Hall J."/>
            <person name="Healy C."/>
            <person name="Hegarty R."/>
            <person name="Honan T."/>
            <person name="Horn A."/>
            <person name="Houde N."/>
            <person name="Hughes L."/>
            <person name="Hunnicutt L."/>
            <person name="Husby M."/>
            <person name="Jester B."/>
            <person name="Jones C."/>
            <person name="Kamat A."/>
            <person name="Kanga B."/>
            <person name="Kells C."/>
            <person name="Khazanovich D."/>
            <person name="Kieu A.C."/>
            <person name="Kisner P."/>
            <person name="Kumar M."/>
            <person name="Lance K."/>
            <person name="Landers T."/>
            <person name="Lara M."/>
            <person name="Lee W."/>
            <person name="Leger J.P."/>
            <person name="Lennon N."/>
            <person name="Leuper L."/>
            <person name="LeVine S."/>
            <person name="Liu J."/>
            <person name="Liu X."/>
            <person name="Lokyitsang Y."/>
            <person name="Lokyitsang T."/>
            <person name="Lui A."/>
            <person name="Macdonald J."/>
            <person name="Major J."/>
            <person name="Marabella R."/>
            <person name="Maru K."/>
            <person name="Matthews C."/>
            <person name="McDonough S."/>
            <person name="Mehta T."/>
            <person name="Meldrim J."/>
            <person name="Melnikov A."/>
            <person name="Meneus L."/>
            <person name="Mihalev A."/>
            <person name="Mihova T."/>
            <person name="Miller K."/>
            <person name="Mittelman R."/>
            <person name="Mlenga V."/>
            <person name="Mulrain L."/>
            <person name="Munson G."/>
            <person name="Navidi A."/>
            <person name="Naylor J."/>
            <person name="Nguyen T."/>
            <person name="Nguyen N."/>
            <person name="Nguyen C."/>
            <person name="Nguyen T."/>
            <person name="Nicol R."/>
            <person name="Norbu N."/>
            <person name="Norbu C."/>
            <person name="Novod N."/>
            <person name="Nyima T."/>
            <person name="Olandt P."/>
            <person name="O'Neill B."/>
            <person name="O'Neill K."/>
            <person name="Osman S."/>
            <person name="Oyono L."/>
            <person name="Patti C."/>
            <person name="Perrin D."/>
            <person name="Phunkhang P."/>
            <person name="Pierre F."/>
            <person name="Priest M."/>
            <person name="Rachupka A."/>
            <person name="Raghuraman S."/>
            <person name="Rameau R."/>
            <person name="Ray V."/>
            <person name="Raymond C."/>
            <person name="Rege F."/>
            <person name="Rise C."/>
            <person name="Rogers J."/>
            <person name="Rogov P."/>
            <person name="Sahalie J."/>
            <person name="Settipalli S."/>
            <person name="Sharpe T."/>
            <person name="Shea T."/>
            <person name="Sheehan M."/>
            <person name="Sherpa N."/>
            <person name="Shi J."/>
            <person name="Shih D."/>
            <person name="Sloan J."/>
            <person name="Smith C."/>
            <person name="Sparrow T."/>
            <person name="Stalker J."/>
            <person name="Stange-Thomann N."/>
            <person name="Stavropoulos S."/>
            <person name="Stone C."/>
            <person name="Stone S."/>
            <person name="Sykes S."/>
            <person name="Tchuinga P."/>
            <person name="Tenzing P."/>
            <person name="Tesfaye S."/>
            <person name="Thoulutsang D."/>
            <person name="Thoulutsang Y."/>
            <person name="Topham K."/>
            <person name="Topping I."/>
            <person name="Tsamla T."/>
            <person name="Vassiliev H."/>
            <person name="Venkataraman V."/>
            <person name="Vo A."/>
            <person name="Wangchuk T."/>
            <person name="Wangdi T."/>
            <person name="Weiand M."/>
            <person name="Wilkinson J."/>
            <person name="Wilson A."/>
            <person name="Yadav S."/>
            <person name="Yang S."/>
            <person name="Yang X."/>
            <person name="Young G."/>
            <person name="Yu Q."/>
            <person name="Zainoun J."/>
            <person name="Zembek L."/>
            <person name="Zimmer A."/>
            <person name="Lander E.S."/>
        </authorList>
    </citation>
    <scope>NUCLEOTIDE SEQUENCE [LARGE SCALE GENOMIC DNA]</scope>
    <source>
        <strain evidence="2">Boxer</strain>
    </source>
</reference>
<dbReference type="PANTHER" id="PTHR14572">
    <property type="entry name" value="PANCREATIC PROGENITOR CELL DIFFERENTIATION AND PROLIFERATION FACTOR"/>
    <property type="match status" value="1"/>
</dbReference>
<accession>A0A8P0TUS1</accession>
<evidence type="ECO:0000256" key="1">
    <source>
        <dbReference type="ARBA" id="ARBA00006609"/>
    </source>
</evidence>
<dbReference type="GO" id="GO:0030154">
    <property type="term" value="P:cell differentiation"/>
    <property type="evidence" value="ECO:0007669"/>
    <property type="project" value="InterPro"/>
</dbReference>
<sequence length="109" mass="11869">LASLFPTSHSKAAIPQDCYPCCRGSTTSNGSCISAEHPREAIPHHLCLPKAHLGHWWSSFFFRKSTLPSTLSPSRESPQASSDRITCDLTLEAMMKQPGSQSGKANSRL</sequence>
<reference evidence="2" key="2">
    <citation type="submission" date="2025-08" db="UniProtKB">
        <authorList>
            <consortium name="Ensembl"/>
        </authorList>
    </citation>
    <scope>IDENTIFICATION</scope>
</reference>
<evidence type="ECO:0008006" key="4">
    <source>
        <dbReference type="Google" id="ProtNLM"/>
    </source>
</evidence>
<dbReference type="Ensembl" id="ENSCAFT00000100765.1">
    <property type="protein sequence ID" value="ENSCAFP00000075182.1"/>
    <property type="gene ID" value="ENSCAFG00000050623.1"/>
</dbReference>
<evidence type="ECO:0000313" key="3">
    <source>
        <dbReference type="Proteomes" id="UP000002254"/>
    </source>
</evidence>
<dbReference type="InterPro" id="IPR026754">
    <property type="entry name" value="PPDPF"/>
</dbReference>
<comment type="similarity">
    <text evidence="1">Belongs to the PPDPF family.</text>
</comment>
<protein>
    <recommendedName>
        <fullName evidence="4">Pancreatic progenitor cell differentiation and proliferation factor</fullName>
    </recommendedName>
</protein>
<dbReference type="Pfam" id="PF15060">
    <property type="entry name" value="PPDFL"/>
    <property type="match status" value="1"/>
</dbReference>
<proteinExistence type="inferred from homology"/>
<evidence type="ECO:0000313" key="2">
    <source>
        <dbReference type="Ensembl" id="ENSCAFP00000075182.1"/>
    </source>
</evidence>
<dbReference type="Proteomes" id="UP000002254">
    <property type="component" value="Chromosome 9"/>
</dbReference>